<comment type="caution">
    <text evidence="2">The sequence shown here is derived from an EMBL/GenBank/DDBJ whole genome shotgun (WGS) entry which is preliminary data.</text>
</comment>
<accession>A0A852S0L6</accession>
<evidence type="ECO:0000313" key="2">
    <source>
        <dbReference type="EMBL" id="NYD32362.1"/>
    </source>
</evidence>
<proteinExistence type="predicted"/>
<reference evidence="2 3" key="1">
    <citation type="submission" date="2020-07" db="EMBL/GenBank/DDBJ databases">
        <title>Sequencing the genomes of 1000 actinobacteria strains.</title>
        <authorList>
            <person name="Klenk H.-P."/>
        </authorList>
    </citation>
    <scope>NUCLEOTIDE SEQUENCE [LARGE SCALE GENOMIC DNA]</scope>
    <source>
        <strain evidence="2 3">DSM 19082</strain>
    </source>
</reference>
<dbReference type="Proteomes" id="UP000582231">
    <property type="component" value="Unassembled WGS sequence"/>
</dbReference>
<protein>
    <submittedName>
        <fullName evidence="2">Uncharacterized protein</fullName>
    </submittedName>
</protein>
<name>A0A852S0L6_9ACTN</name>
<keyword evidence="3" id="KW-1185">Reference proteome</keyword>
<feature type="region of interest" description="Disordered" evidence="1">
    <location>
        <begin position="140"/>
        <end position="160"/>
    </location>
</feature>
<evidence type="ECO:0000313" key="3">
    <source>
        <dbReference type="Proteomes" id="UP000582231"/>
    </source>
</evidence>
<dbReference type="AlphaFoldDB" id="A0A852S0L6"/>
<organism evidence="2 3">
    <name type="scientific">Nocardioides kongjuensis</name>
    <dbReference type="NCBI Taxonomy" id="349522"/>
    <lineage>
        <taxon>Bacteria</taxon>
        <taxon>Bacillati</taxon>
        <taxon>Actinomycetota</taxon>
        <taxon>Actinomycetes</taxon>
        <taxon>Propionibacteriales</taxon>
        <taxon>Nocardioidaceae</taxon>
        <taxon>Nocardioides</taxon>
    </lineage>
</organism>
<gene>
    <name evidence="2" type="ORF">BJ958_003908</name>
</gene>
<dbReference type="EMBL" id="JACCBF010000001">
    <property type="protein sequence ID" value="NYD32362.1"/>
    <property type="molecule type" value="Genomic_DNA"/>
</dbReference>
<evidence type="ECO:0000256" key="1">
    <source>
        <dbReference type="SAM" id="MobiDB-lite"/>
    </source>
</evidence>
<dbReference type="RefSeq" id="WP_179728557.1">
    <property type="nucleotide sequence ID" value="NZ_BAABEF010000001.1"/>
</dbReference>
<sequence length="160" mass="16993">MTRRTWSIVGAILLTAVVVMTVVVALGRPASDRDLAGLLEPICPEGRPVEKGGRASLHEMEVTEYAACDDDPESGKDRVEAFIVAEDPAGPLLGLGDGWESGDGTGVTWAIKRDGDEWIAVVAIGDDFATDAFEDLQDRGFHVESNPSSPLEGYDDAYGG</sequence>